<sequence>MRTTQIFVRSGLTIAAAAALPLALAAPSAVAAEGISVSARGSTVTVTTQACPDGGNAALMSNGQASFAQGRQVPLSGGSASWQNVSSGKHTVAVVCEDGTAAGSQTVTVGATPTTSSTTAPARGVRGGLGGGSEDRGTITLVGGGALLALAVGGGGAWYLRRRGAQHRL</sequence>
<evidence type="ECO:0000256" key="3">
    <source>
        <dbReference type="SAM" id="SignalP"/>
    </source>
</evidence>
<dbReference type="Proteomes" id="UP001610818">
    <property type="component" value="Unassembled WGS sequence"/>
</dbReference>
<feature type="region of interest" description="Disordered" evidence="1">
    <location>
        <begin position="110"/>
        <end position="134"/>
    </location>
</feature>
<accession>A0ABW7QNX0</accession>
<gene>
    <name evidence="4" type="ORF">ACH4F9_15900</name>
</gene>
<keyword evidence="3" id="KW-0732">Signal</keyword>
<name>A0ABW7QNX0_9ACTN</name>
<evidence type="ECO:0000256" key="2">
    <source>
        <dbReference type="SAM" id="Phobius"/>
    </source>
</evidence>
<evidence type="ECO:0000313" key="5">
    <source>
        <dbReference type="Proteomes" id="UP001610818"/>
    </source>
</evidence>
<protein>
    <recommendedName>
        <fullName evidence="6">Integral membrane protein</fullName>
    </recommendedName>
</protein>
<dbReference type="RefSeq" id="WP_397712103.1">
    <property type="nucleotide sequence ID" value="NZ_JBIRGN010000003.1"/>
</dbReference>
<reference evidence="4 5" key="1">
    <citation type="submission" date="2024-10" db="EMBL/GenBank/DDBJ databases">
        <title>The Natural Products Discovery Center: Release of the First 8490 Sequenced Strains for Exploring Actinobacteria Biosynthetic Diversity.</title>
        <authorList>
            <person name="Kalkreuter E."/>
            <person name="Kautsar S.A."/>
            <person name="Yang D."/>
            <person name="Bader C.D."/>
            <person name="Teijaro C.N."/>
            <person name="Fluegel L."/>
            <person name="Davis C.M."/>
            <person name="Simpson J.R."/>
            <person name="Lauterbach L."/>
            <person name="Steele A.D."/>
            <person name="Gui C."/>
            <person name="Meng S."/>
            <person name="Li G."/>
            <person name="Viehrig K."/>
            <person name="Ye F."/>
            <person name="Su P."/>
            <person name="Kiefer A.F."/>
            <person name="Nichols A."/>
            <person name="Cepeda A.J."/>
            <person name="Yan W."/>
            <person name="Fan B."/>
            <person name="Jiang Y."/>
            <person name="Adhikari A."/>
            <person name="Zheng C.-J."/>
            <person name="Schuster L."/>
            <person name="Cowan T.M."/>
            <person name="Smanski M.J."/>
            <person name="Chevrette M.G."/>
            <person name="De Carvalho L.P.S."/>
            <person name="Shen B."/>
        </authorList>
    </citation>
    <scope>NUCLEOTIDE SEQUENCE [LARGE SCALE GENOMIC DNA]</scope>
    <source>
        <strain evidence="4 5">NPDC017990</strain>
    </source>
</reference>
<comment type="caution">
    <text evidence="4">The sequence shown here is derived from an EMBL/GenBank/DDBJ whole genome shotgun (WGS) entry which is preliminary data.</text>
</comment>
<dbReference type="EMBL" id="JBIRGQ010000003">
    <property type="protein sequence ID" value="MFH8546482.1"/>
    <property type="molecule type" value="Genomic_DNA"/>
</dbReference>
<feature type="transmembrane region" description="Helical" evidence="2">
    <location>
        <begin position="139"/>
        <end position="160"/>
    </location>
</feature>
<keyword evidence="2" id="KW-0472">Membrane</keyword>
<proteinExistence type="predicted"/>
<keyword evidence="2" id="KW-0812">Transmembrane</keyword>
<evidence type="ECO:0000256" key="1">
    <source>
        <dbReference type="SAM" id="MobiDB-lite"/>
    </source>
</evidence>
<feature type="chain" id="PRO_5045459594" description="Integral membrane protein" evidence="3">
    <location>
        <begin position="32"/>
        <end position="169"/>
    </location>
</feature>
<feature type="signal peptide" evidence="3">
    <location>
        <begin position="1"/>
        <end position="31"/>
    </location>
</feature>
<evidence type="ECO:0008006" key="6">
    <source>
        <dbReference type="Google" id="ProtNLM"/>
    </source>
</evidence>
<evidence type="ECO:0000313" key="4">
    <source>
        <dbReference type="EMBL" id="MFH8546482.1"/>
    </source>
</evidence>
<keyword evidence="2" id="KW-1133">Transmembrane helix</keyword>
<organism evidence="4 5">
    <name type="scientific">Streptomyces longisporoflavus</name>
    <dbReference type="NCBI Taxonomy" id="28044"/>
    <lineage>
        <taxon>Bacteria</taxon>
        <taxon>Bacillati</taxon>
        <taxon>Actinomycetota</taxon>
        <taxon>Actinomycetes</taxon>
        <taxon>Kitasatosporales</taxon>
        <taxon>Streptomycetaceae</taxon>
        <taxon>Streptomyces</taxon>
    </lineage>
</organism>
<keyword evidence="5" id="KW-1185">Reference proteome</keyword>
<feature type="compositionally biased region" description="Low complexity" evidence="1">
    <location>
        <begin position="110"/>
        <end position="124"/>
    </location>
</feature>